<dbReference type="SUPFAM" id="SSF54928">
    <property type="entry name" value="RNA-binding domain, RBD"/>
    <property type="match status" value="1"/>
</dbReference>
<keyword evidence="5" id="KW-1185">Reference proteome</keyword>
<name>A0AAD5YI58_9APHY</name>
<feature type="compositionally biased region" description="Basic and acidic residues" evidence="2">
    <location>
        <begin position="1"/>
        <end position="10"/>
    </location>
</feature>
<feature type="domain" description="Chromatin target of PRMT1 protein C-terminal" evidence="3">
    <location>
        <begin position="109"/>
        <end position="180"/>
    </location>
</feature>
<dbReference type="SMART" id="SM01218">
    <property type="entry name" value="FoP_duplication"/>
    <property type="match status" value="1"/>
</dbReference>
<accession>A0AAD5YI58</accession>
<evidence type="ECO:0000256" key="1">
    <source>
        <dbReference type="ARBA" id="ARBA00022884"/>
    </source>
</evidence>
<dbReference type="InterPro" id="IPR025715">
    <property type="entry name" value="FoP_C"/>
</dbReference>
<dbReference type="AlphaFoldDB" id="A0AAD5YI58"/>
<dbReference type="Pfam" id="PF13865">
    <property type="entry name" value="FoP_duplication"/>
    <property type="match status" value="1"/>
</dbReference>
<dbReference type="GO" id="GO:0003723">
    <property type="term" value="F:RNA binding"/>
    <property type="evidence" value="ECO:0007669"/>
    <property type="project" value="UniProtKB-KW"/>
</dbReference>
<dbReference type="EMBL" id="JANAWD010000014">
    <property type="protein sequence ID" value="KAJ3491297.1"/>
    <property type="molecule type" value="Genomic_DNA"/>
</dbReference>
<evidence type="ECO:0000313" key="5">
    <source>
        <dbReference type="Proteomes" id="UP001212997"/>
    </source>
</evidence>
<proteinExistence type="predicted"/>
<protein>
    <recommendedName>
        <fullName evidence="3">Chromatin target of PRMT1 protein C-terminal domain-containing protein</fullName>
    </recommendedName>
</protein>
<evidence type="ECO:0000313" key="4">
    <source>
        <dbReference type="EMBL" id="KAJ3491297.1"/>
    </source>
</evidence>
<keyword evidence="1" id="KW-0694">RNA-binding</keyword>
<feature type="compositionally biased region" description="Low complexity" evidence="2">
    <location>
        <begin position="172"/>
        <end position="185"/>
    </location>
</feature>
<dbReference type="InterPro" id="IPR035979">
    <property type="entry name" value="RBD_domain_sf"/>
</dbReference>
<feature type="compositionally biased region" description="Low complexity" evidence="2">
    <location>
        <begin position="117"/>
        <end position="128"/>
    </location>
</feature>
<evidence type="ECO:0000259" key="3">
    <source>
        <dbReference type="SMART" id="SM01218"/>
    </source>
</evidence>
<feature type="region of interest" description="Disordered" evidence="2">
    <location>
        <begin position="112"/>
        <end position="196"/>
    </location>
</feature>
<evidence type="ECO:0000256" key="2">
    <source>
        <dbReference type="SAM" id="MobiDB-lite"/>
    </source>
</evidence>
<dbReference type="Proteomes" id="UP001212997">
    <property type="component" value="Unassembled WGS sequence"/>
</dbReference>
<organism evidence="4 5">
    <name type="scientific">Meripilus lineatus</name>
    <dbReference type="NCBI Taxonomy" id="2056292"/>
    <lineage>
        <taxon>Eukaryota</taxon>
        <taxon>Fungi</taxon>
        <taxon>Dikarya</taxon>
        <taxon>Basidiomycota</taxon>
        <taxon>Agaricomycotina</taxon>
        <taxon>Agaricomycetes</taxon>
        <taxon>Polyporales</taxon>
        <taxon>Meripilaceae</taxon>
        <taxon>Meripilus</taxon>
    </lineage>
</organism>
<feature type="region of interest" description="Disordered" evidence="2">
    <location>
        <begin position="1"/>
        <end position="30"/>
    </location>
</feature>
<reference evidence="4" key="1">
    <citation type="submission" date="2022-07" db="EMBL/GenBank/DDBJ databases">
        <title>Genome Sequence of Physisporinus lineatus.</title>
        <authorList>
            <person name="Buettner E."/>
        </authorList>
    </citation>
    <scope>NUCLEOTIDE SEQUENCE</scope>
    <source>
        <strain evidence="4">VT162</strain>
    </source>
</reference>
<gene>
    <name evidence="4" type="ORF">NLI96_g820</name>
</gene>
<comment type="caution">
    <text evidence="4">The sequence shown here is derived from an EMBL/GenBank/DDBJ whole genome shotgun (WGS) entry which is preliminary data.</text>
</comment>
<sequence length="196" mass="21268">MAAARNERKPYSRPTSRPKGASGEWLHDRAPGIPAVIQTNGAKETSSSSNTKLMVSNLHYEVTPKDLTSIFDQPMSITFDAGHPARNQGRRVVSAPALINRIQKPALLDRLSKGEQRQQQGQEQPAQPKNSPRTPRGTGPIRNRPKAVRTPKKPATAEDLDKELDAFMKVEPVASAPVASTAGAAEKLSEDVDMTT</sequence>
<feature type="compositionally biased region" description="Basic residues" evidence="2">
    <location>
        <begin position="143"/>
        <end position="152"/>
    </location>
</feature>